<gene>
    <name evidence="2" type="ORF">MSAN_00778600</name>
</gene>
<feature type="compositionally biased region" description="Low complexity" evidence="1">
    <location>
        <begin position="133"/>
        <end position="153"/>
    </location>
</feature>
<evidence type="ECO:0000256" key="1">
    <source>
        <dbReference type="SAM" id="MobiDB-lite"/>
    </source>
</evidence>
<comment type="caution">
    <text evidence="2">The sequence shown here is derived from an EMBL/GenBank/DDBJ whole genome shotgun (WGS) entry which is preliminary data.</text>
</comment>
<sequence length="210" mass="21982">MTLPAIAEQPDARVGAATPLLPPRKASSRATAPTASPLPRPTATTQLVTADTSLALVLPTPSPSRGLRPRKGTGSSTHTVRDSPRPLGQDGQGEEGGEAMRLVMGMGERAVLLGDHIVALSARTRRRARGRAPRTGSGPSPTTRNPPRRTYPSQRLANQDIRSATRGSYLTRATCDSSAPSRWKGQEGRAAGGEVMQRVEGAGGGETGQH</sequence>
<dbReference type="AlphaFoldDB" id="A0A8H6Z2H7"/>
<reference evidence="2" key="1">
    <citation type="submission" date="2020-05" db="EMBL/GenBank/DDBJ databases">
        <title>Mycena genomes resolve the evolution of fungal bioluminescence.</title>
        <authorList>
            <person name="Tsai I.J."/>
        </authorList>
    </citation>
    <scope>NUCLEOTIDE SEQUENCE</scope>
    <source>
        <strain evidence="2">160909Yilan</strain>
    </source>
</reference>
<feature type="compositionally biased region" description="Gly residues" evidence="1">
    <location>
        <begin position="201"/>
        <end position="210"/>
    </location>
</feature>
<feature type="compositionally biased region" description="Polar residues" evidence="1">
    <location>
        <begin position="155"/>
        <end position="168"/>
    </location>
</feature>
<dbReference type="Proteomes" id="UP000623467">
    <property type="component" value="Unassembled WGS sequence"/>
</dbReference>
<name>A0A8H6Z2H7_9AGAR</name>
<feature type="compositionally biased region" description="Basic residues" evidence="1">
    <location>
        <begin position="123"/>
        <end position="132"/>
    </location>
</feature>
<evidence type="ECO:0000313" key="3">
    <source>
        <dbReference type="Proteomes" id="UP000623467"/>
    </source>
</evidence>
<evidence type="ECO:0000313" key="2">
    <source>
        <dbReference type="EMBL" id="KAF7371418.1"/>
    </source>
</evidence>
<organism evidence="2 3">
    <name type="scientific">Mycena sanguinolenta</name>
    <dbReference type="NCBI Taxonomy" id="230812"/>
    <lineage>
        <taxon>Eukaryota</taxon>
        <taxon>Fungi</taxon>
        <taxon>Dikarya</taxon>
        <taxon>Basidiomycota</taxon>
        <taxon>Agaricomycotina</taxon>
        <taxon>Agaricomycetes</taxon>
        <taxon>Agaricomycetidae</taxon>
        <taxon>Agaricales</taxon>
        <taxon>Marasmiineae</taxon>
        <taxon>Mycenaceae</taxon>
        <taxon>Mycena</taxon>
    </lineage>
</organism>
<protein>
    <submittedName>
        <fullName evidence="2">Uncharacterized protein</fullName>
    </submittedName>
</protein>
<accession>A0A8H6Z2H7</accession>
<feature type="region of interest" description="Disordered" evidence="1">
    <location>
        <begin position="122"/>
        <end position="210"/>
    </location>
</feature>
<feature type="region of interest" description="Disordered" evidence="1">
    <location>
        <begin position="1"/>
        <end position="95"/>
    </location>
</feature>
<keyword evidence="3" id="KW-1185">Reference proteome</keyword>
<dbReference type="EMBL" id="JACAZH010000004">
    <property type="protein sequence ID" value="KAF7371418.1"/>
    <property type="molecule type" value="Genomic_DNA"/>
</dbReference>
<proteinExistence type="predicted"/>
<feature type="compositionally biased region" description="Low complexity" evidence="1">
    <location>
        <begin position="28"/>
        <end position="45"/>
    </location>
</feature>